<sequence length="94" mass="10383">MQTQSELVARIGNQLREAREQQRYTLAQVAAAMHRSQSQIAALEAGDETRLPEWVYVVGIIRSYSKLLGVEIEACLRVGDAYDGIAPPVAVPEE</sequence>
<dbReference type="CDD" id="cd00093">
    <property type="entry name" value="HTH_XRE"/>
    <property type="match status" value="1"/>
</dbReference>
<feature type="domain" description="HTH cro/C1-type" evidence="1">
    <location>
        <begin position="15"/>
        <end position="75"/>
    </location>
</feature>
<dbReference type="RefSeq" id="WP_028499194.1">
    <property type="nucleotide sequence ID" value="NZ_CALFSO010000101.1"/>
</dbReference>
<dbReference type="PANTHER" id="PTHR34475:SF1">
    <property type="entry name" value="CYTOSKELETON PROTEIN RODZ"/>
    <property type="match status" value="1"/>
</dbReference>
<dbReference type="PANTHER" id="PTHR34475">
    <property type="match status" value="1"/>
</dbReference>
<keyword evidence="3" id="KW-1185">Reference proteome</keyword>
<gene>
    <name evidence="2" type="ORF">DAI18_15540</name>
</gene>
<dbReference type="GO" id="GO:0003677">
    <property type="term" value="F:DNA binding"/>
    <property type="evidence" value="ECO:0007669"/>
    <property type="project" value="InterPro"/>
</dbReference>
<name>A0A2S0PD80_9NEIS</name>
<dbReference type="Gene3D" id="1.10.260.40">
    <property type="entry name" value="lambda repressor-like DNA-binding domains"/>
    <property type="match status" value="1"/>
</dbReference>
<reference evidence="2 3" key="1">
    <citation type="submission" date="2018-04" db="EMBL/GenBank/DDBJ databases">
        <title>Denitrifier Microvirgula.</title>
        <authorList>
            <person name="Anderson E."/>
            <person name="Jang J."/>
            <person name="Ishii S."/>
        </authorList>
    </citation>
    <scope>NUCLEOTIDE SEQUENCE [LARGE SCALE GENOMIC DNA]</scope>
    <source>
        <strain evidence="2 3">BE2.4</strain>
    </source>
</reference>
<dbReference type="KEGG" id="maer:DAI18_15540"/>
<evidence type="ECO:0000313" key="2">
    <source>
        <dbReference type="EMBL" id="AVY95292.1"/>
    </source>
</evidence>
<dbReference type="OrthoDB" id="8561330at2"/>
<evidence type="ECO:0000313" key="3">
    <source>
        <dbReference type="Proteomes" id="UP000244173"/>
    </source>
</evidence>
<proteinExistence type="predicted"/>
<dbReference type="SUPFAM" id="SSF47413">
    <property type="entry name" value="lambda repressor-like DNA-binding domains"/>
    <property type="match status" value="1"/>
</dbReference>
<dbReference type="Pfam" id="PF13413">
    <property type="entry name" value="HTH_25"/>
    <property type="match status" value="1"/>
</dbReference>
<protein>
    <submittedName>
        <fullName evidence="2">Helix-turn-helix domain-containing protein</fullName>
    </submittedName>
</protein>
<dbReference type="STRING" id="1122240.GCA_000620105_02121"/>
<dbReference type="PROSITE" id="PS50943">
    <property type="entry name" value="HTH_CROC1"/>
    <property type="match status" value="1"/>
</dbReference>
<dbReference type="Proteomes" id="UP000244173">
    <property type="component" value="Chromosome"/>
</dbReference>
<accession>A0A2S0PD80</accession>
<dbReference type="EMBL" id="CP028519">
    <property type="protein sequence ID" value="AVY95292.1"/>
    <property type="molecule type" value="Genomic_DNA"/>
</dbReference>
<organism evidence="2 3">
    <name type="scientific">Microvirgula aerodenitrificans</name>
    <dbReference type="NCBI Taxonomy" id="57480"/>
    <lineage>
        <taxon>Bacteria</taxon>
        <taxon>Pseudomonadati</taxon>
        <taxon>Pseudomonadota</taxon>
        <taxon>Betaproteobacteria</taxon>
        <taxon>Neisseriales</taxon>
        <taxon>Aquaspirillaceae</taxon>
        <taxon>Microvirgula</taxon>
    </lineage>
</organism>
<dbReference type="InterPro" id="IPR050400">
    <property type="entry name" value="Bact_Cytoskel_RodZ"/>
</dbReference>
<dbReference type="InterPro" id="IPR001387">
    <property type="entry name" value="Cro/C1-type_HTH"/>
</dbReference>
<dbReference type="InterPro" id="IPR010982">
    <property type="entry name" value="Lambda_DNA-bd_dom_sf"/>
</dbReference>
<dbReference type="AlphaFoldDB" id="A0A2S0PD80"/>
<evidence type="ECO:0000259" key="1">
    <source>
        <dbReference type="PROSITE" id="PS50943"/>
    </source>
</evidence>